<dbReference type="PANTHER" id="PTHR43698:SF1">
    <property type="entry name" value="BLL4564 PROTEIN"/>
    <property type="match status" value="1"/>
</dbReference>
<dbReference type="CDD" id="cd02233">
    <property type="entry name" value="cupin_HNL-like"/>
    <property type="match status" value="1"/>
</dbReference>
<dbReference type="STRING" id="407022.SAMN05661044_01285"/>
<sequence>MKTNLKAVSFVVVMVGIALFSIGCNKNKTHKDMVALDNTLLFPKGEKLSNKWFVGDAFLQPLVSRDKNNDFAVGSVTFEPGARTNWHTHPKGQVLIVTEGEGIYQEKGKAAQEIKKGDVVTIPEKVKHWHGATAQSKMIHIAITNYQGEENVTWLDPVTEQEFSQANK</sequence>
<dbReference type="InterPro" id="IPR011051">
    <property type="entry name" value="RmlC_Cupin_sf"/>
</dbReference>
<keyword evidence="1" id="KW-1133">Transmembrane helix</keyword>
<keyword evidence="1" id="KW-0812">Transmembrane</keyword>
<feature type="transmembrane region" description="Helical" evidence="1">
    <location>
        <begin position="6"/>
        <end position="24"/>
    </location>
</feature>
<dbReference type="RefSeq" id="WP_238383676.1">
    <property type="nucleotide sequence ID" value="NZ_FOAF01000001.1"/>
</dbReference>
<dbReference type="Pfam" id="PF07883">
    <property type="entry name" value="Cupin_2"/>
    <property type="match status" value="1"/>
</dbReference>
<proteinExistence type="predicted"/>
<dbReference type="AlphaFoldDB" id="A0A1H7KBG1"/>
<dbReference type="PANTHER" id="PTHR43698">
    <property type="entry name" value="RIBD C-TERMINAL DOMAIN CONTAINING PROTEIN"/>
    <property type="match status" value="1"/>
</dbReference>
<dbReference type="EMBL" id="FOAF01000001">
    <property type="protein sequence ID" value="SEK83820.1"/>
    <property type="molecule type" value="Genomic_DNA"/>
</dbReference>
<dbReference type="InterPro" id="IPR047263">
    <property type="entry name" value="HNL-like_cupin"/>
</dbReference>
<keyword evidence="4" id="KW-1185">Reference proteome</keyword>
<dbReference type="InterPro" id="IPR014710">
    <property type="entry name" value="RmlC-like_jellyroll"/>
</dbReference>
<dbReference type="Gene3D" id="2.60.120.10">
    <property type="entry name" value="Jelly Rolls"/>
    <property type="match status" value="1"/>
</dbReference>
<name>A0A1H7KBG1_OLID1</name>
<accession>A0A1H7KBG1</accession>
<gene>
    <name evidence="3" type="ORF">SAMN05661044_01285</name>
</gene>
<feature type="domain" description="Cupin type-2" evidence="2">
    <location>
        <begin position="76"/>
        <end position="138"/>
    </location>
</feature>
<dbReference type="SUPFAM" id="SSF51182">
    <property type="entry name" value="RmlC-like cupins"/>
    <property type="match status" value="1"/>
</dbReference>
<protein>
    <submittedName>
        <fullName evidence="3">Cupin domain protein</fullName>
    </submittedName>
</protein>
<evidence type="ECO:0000313" key="4">
    <source>
        <dbReference type="Proteomes" id="UP000199421"/>
    </source>
</evidence>
<evidence type="ECO:0000259" key="2">
    <source>
        <dbReference type="Pfam" id="PF07883"/>
    </source>
</evidence>
<dbReference type="PROSITE" id="PS51257">
    <property type="entry name" value="PROKAR_LIPOPROTEIN"/>
    <property type="match status" value="1"/>
</dbReference>
<dbReference type="Proteomes" id="UP000199421">
    <property type="component" value="Unassembled WGS sequence"/>
</dbReference>
<keyword evidence="1" id="KW-0472">Membrane</keyword>
<dbReference type="InterPro" id="IPR013096">
    <property type="entry name" value="Cupin_2"/>
</dbReference>
<reference evidence="4" key="1">
    <citation type="submission" date="2016-10" db="EMBL/GenBank/DDBJ databases">
        <authorList>
            <person name="Varghese N."/>
            <person name="Submissions S."/>
        </authorList>
    </citation>
    <scope>NUCLEOTIDE SEQUENCE [LARGE SCALE GENOMIC DNA]</scope>
    <source>
        <strain evidence="4">DSM 18733</strain>
    </source>
</reference>
<evidence type="ECO:0000313" key="3">
    <source>
        <dbReference type="EMBL" id="SEK83820.1"/>
    </source>
</evidence>
<organism evidence="3 4">
    <name type="scientific">Olivibacter domesticus</name>
    <name type="common">Pseudosphingobacterium domesticum</name>
    <dbReference type="NCBI Taxonomy" id="407022"/>
    <lineage>
        <taxon>Bacteria</taxon>
        <taxon>Pseudomonadati</taxon>
        <taxon>Bacteroidota</taxon>
        <taxon>Sphingobacteriia</taxon>
        <taxon>Sphingobacteriales</taxon>
        <taxon>Sphingobacteriaceae</taxon>
        <taxon>Olivibacter</taxon>
    </lineage>
</organism>
<evidence type="ECO:0000256" key="1">
    <source>
        <dbReference type="SAM" id="Phobius"/>
    </source>
</evidence>